<keyword evidence="3" id="KW-0411">Iron-sulfur</keyword>
<evidence type="ECO:0000256" key="3">
    <source>
        <dbReference type="ARBA" id="ARBA00023014"/>
    </source>
</evidence>
<dbReference type="InterPro" id="IPR017900">
    <property type="entry name" value="4Fe4S_Fe_S_CS"/>
</dbReference>
<evidence type="ECO:0000256" key="2">
    <source>
        <dbReference type="ARBA" id="ARBA00023004"/>
    </source>
</evidence>
<evidence type="ECO:0000259" key="4">
    <source>
        <dbReference type="PROSITE" id="PS51379"/>
    </source>
</evidence>
<name>A0A1M5D7M3_9FIRM</name>
<dbReference type="RefSeq" id="WP_073240012.1">
    <property type="nucleotide sequence ID" value="NZ_FQUY01000028.1"/>
</dbReference>
<keyword evidence="1" id="KW-0479">Metal-binding</keyword>
<dbReference type="SUPFAM" id="SSF46548">
    <property type="entry name" value="alpha-helical ferredoxin"/>
    <property type="match status" value="1"/>
</dbReference>
<reference evidence="7" key="2">
    <citation type="submission" date="2016-11" db="EMBL/GenBank/DDBJ databases">
        <authorList>
            <person name="Varghese N."/>
            <person name="Submissions S."/>
        </authorList>
    </citation>
    <scope>NUCLEOTIDE SEQUENCE [LARGE SCALE GENOMIC DNA]</scope>
    <source>
        <strain evidence="7">DSM 12395</strain>
    </source>
</reference>
<dbReference type="Proteomes" id="UP000184148">
    <property type="component" value="Unassembled WGS sequence"/>
</dbReference>
<dbReference type="PROSITE" id="PS00198">
    <property type="entry name" value="4FE4S_FER_1"/>
    <property type="match status" value="2"/>
</dbReference>
<dbReference type="InterPro" id="IPR017896">
    <property type="entry name" value="4Fe4S_Fe-S-bd"/>
</dbReference>
<keyword evidence="7" id="KW-1185">Reference proteome</keyword>
<organism evidence="6 7">
    <name type="scientific">Desulforamulus putei DSM 12395</name>
    <dbReference type="NCBI Taxonomy" id="1121429"/>
    <lineage>
        <taxon>Bacteria</taxon>
        <taxon>Bacillati</taxon>
        <taxon>Bacillota</taxon>
        <taxon>Clostridia</taxon>
        <taxon>Eubacteriales</taxon>
        <taxon>Peptococcaceae</taxon>
        <taxon>Desulforamulus</taxon>
    </lineage>
</organism>
<dbReference type="GO" id="GO:0046872">
    <property type="term" value="F:metal ion binding"/>
    <property type="evidence" value="ECO:0007669"/>
    <property type="project" value="UniProtKB-KW"/>
</dbReference>
<dbReference type="OrthoDB" id="9796486at2"/>
<dbReference type="EMBL" id="FQUY01000045">
    <property type="protein sequence ID" value="SHF63016.1"/>
    <property type="molecule type" value="Genomic_DNA"/>
</dbReference>
<sequence>MIINKNEIPSLLDKLAAEYRVMAPVKKNGLVEFAAIKSGEEACLTYANTKKPGKEILFPQSEELFNYTVDAEGVRMQDNVDPTSTIVFGMRPCDAKSLVLLDNVFKNDQYEDVYYLTRRNNTLIVGLGCNEPAATCFCSSMACGPFSKEGSDIFLTDIGEAYVVEGISEKGKELLAKLGLAEAGAEARAAAAKLQQEVKADGTINIEGLSDKLGGMFEHPFWDRLHEKCLGCAACTYLCPTCHCFDIADEAKDCNGCRVRNWDACMFPLFTLHGSGHNPRPNGKARWRQRLMHKFNYFVERYNATACVGCGRCIKNCPVNLDIRQALADIRALD</sequence>
<feature type="domain" description="4Fe-4S ferredoxin-type" evidence="4">
    <location>
        <begin position="298"/>
        <end position="326"/>
    </location>
</feature>
<evidence type="ECO:0000313" key="6">
    <source>
        <dbReference type="EMBL" id="SHF63016.1"/>
    </source>
</evidence>
<dbReference type="GO" id="GO:0051536">
    <property type="term" value="F:iron-sulfur cluster binding"/>
    <property type="evidence" value="ECO:0007669"/>
    <property type="project" value="UniProtKB-KW"/>
</dbReference>
<dbReference type="STRING" id="1121429.SAMN02745133_02819"/>
<evidence type="ECO:0000256" key="1">
    <source>
        <dbReference type="ARBA" id="ARBA00022723"/>
    </source>
</evidence>
<accession>A0A1M5D7M3</accession>
<dbReference type="PROSITE" id="PS51379">
    <property type="entry name" value="4FE4S_FER_2"/>
    <property type="match status" value="2"/>
</dbReference>
<reference evidence="6" key="1">
    <citation type="submission" date="2016-11" db="EMBL/GenBank/DDBJ databases">
        <authorList>
            <person name="Jaros S."/>
            <person name="Januszkiewicz K."/>
            <person name="Wedrychowicz H."/>
        </authorList>
    </citation>
    <scope>NUCLEOTIDE SEQUENCE [LARGE SCALE GENOMIC DNA]</scope>
    <source>
        <strain evidence="6">DSM 12395</strain>
    </source>
</reference>
<evidence type="ECO:0000313" key="7">
    <source>
        <dbReference type="Proteomes" id="UP000184148"/>
    </source>
</evidence>
<dbReference type="EMBL" id="FQUY01000028">
    <property type="protein sequence ID" value="SHF50154.1"/>
    <property type="molecule type" value="Genomic_DNA"/>
</dbReference>
<proteinExistence type="predicted"/>
<dbReference type="PANTHER" id="PTHR40447">
    <property type="entry name" value="ANAEROBIC SULFITE REDUCTASE SUBUNIT A"/>
    <property type="match status" value="1"/>
</dbReference>
<dbReference type="Pfam" id="PF17179">
    <property type="entry name" value="Fer4_22"/>
    <property type="match status" value="1"/>
</dbReference>
<protein>
    <submittedName>
        <fullName evidence="6">4Fe-4S dicluster domain-containing protein</fullName>
    </submittedName>
</protein>
<evidence type="ECO:0000313" key="5">
    <source>
        <dbReference type="EMBL" id="SHF50154.1"/>
    </source>
</evidence>
<feature type="domain" description="4Fe-4S ferredoxin-type" evidence="4">
    <location>
        <begin position="218"/>
        <end position="250"/>
    </location>
</feature>
<keyword evidence="2" id="KW-0408">Iron</keyword>
<gene>
    <name evidence="5" type="ORF">SAMN02745133_02819</name>
    <name evidence="6" type="ORF">SAMN02745133_03127</name>
</gene>
<dbReference type="AlphaFoldDB" id="A0A1M5D7M3"/>
<dbReference type="PANTHER" id="PTHR40447:SF1">
    <property type="entry name" value="ANAEROBIC SULFITE REDUCTASE SUBUNIT A"/>
    <property type="match status" value="1"/>
</dbReference>